<dbReference type="InterPro" id="IPR013780">
    <property type="entry name" value="Glyco_hydro_b"/>
</dbReference>
<evidence type="ECO:0000256" key="3">
    <source>
        <dbReference type="ARBA" id="ARBA00023157"/>
    </source>
</evidence>
<name>A0A8E0RZQ1_9TREM</name>
<evidence type="ECO:0000259" key="5">
    <source>
        <dbReference type="Pfam" id="PF09261"/>
    </source>
</evidence>
<evidence type="ECO:0000256" key="2">
    <source>
        <dbReference type="ARBA" id="ARBA00022801"/>
    </source>
</evidence>
<dbReference type="InterPro" id="IPR011682">
    <property type="entry name" value="Glyco_hydro_38_C"/>
</dbReference>
<dbReference type="Gene3D" id="1.20.1270.50">
    <property type="entry name" value="Glycoside hydrolase family 38, central domain"/>
    <property type="match status" value="1"/>
</dbReference>
<organism evidence="6 7">
    <name type="scientific">Fasciolopsis buskii</name>
    <dbReference type="NCBI Taxonomy" id="27845"/>
    <lineage>
        <taxon>Eukaryota</taxon>
        <taxon>Metazoa</taxon>
        <taxon>Spiralia</taxon>
        <taxon>Lophotrochozoa</taxon>
        <taxon>Platyhelminthes</taxon>
        <taxon>Trematoda</taxon>
        <taxon>Digenea</taxon>
        <taxon>Plagiorchiida</taxon>
        <taxon>Echinostomata</taxon>
        <taxon>Echinostomatoidea</taxon>
        <taxon>Fasciolidae</taxon>
        <taxon>Fasciolopsis</taxon>
    </lineage>
</organism>
<dbReference type="Pfam" id="PF07748">
    <property type="entry name" value="Glyco_hydro_38C"/>
    <property type="match status" value="1"/>
</dbReference>
<dbReference type="InterPro" id="IPR050843">
    <property type="entry name" value="Glycosyl_Hydrlase_38"/>
</dbReference>
<dbReference type="InterPro" id="IPR028995">
    <property type="entry name" value="Glyco_hydro_57/38_cen_sf"/>
</dbReference>
<dbReference type="GO" id="GO:0004559">
    <property type="term" value="F:alpha-mannosidase activity"/>
    <property type="evidence" value="ECO:0007669"/>
    <property type="project" value="InterPro"/>
</dbReference>
<dbReference type="GO" id="GO:0030246">
    <property type="term" value="F:carbohydrate binding"/>
    <property type="evidence" value="ECO:0007669"/>
    <property type="project" value="InterPro"/>
</dbReference>
<dbReference type="InterPro" id="IPR011013">
    <property type="entry name" value="Gal_mutarotase_sf_dom"/>
</dbReference>
<evidence type="ECO:0000259" key="4">
    <source>
        <dbReference type="Pfam" id="PF07748"/>
    </source>
</evidence>
<evidence type="ECO:0000256" key="1">
    <source>
        <dbReference type="ARBA" id="ARBA00022723"/>
    </source>
</evidence>
<dbReference type="SUPFAM" id="SSF74650">
    <property type="entry name" value="Galactose mutarotase-like"/>
    <property type="match status" value="1"/>
</dbReference>
<evidence type="ECO:0008006" key="8">
    <source>
        <dbReference type="Google" id="ProtNLM"/>
    </source>
</evidence>
<feature type="domain" description="Glycosyl hydrolase family 38 C-terminal" evidence="4">
    <location>
        <begin position="262"/>
        <end position="463"/>
    </location>
</feature>
<dbReference type="EMBL" id="LUCM01002958">
    <property type="protein sequence ID" value="KAA0196541.1"/>
    <property type="molecule type" value="Genomic_DNA"/>
</dbReference>
<dbReference type="AlphaFoldDB" id="A0A8E0RZQ1"/>
<proteinExistence type="predicted"/>
<comment type="caution">
    <text evidence="6">The sequence shown here is derived from an EMBL/GenBank/DDBJ whole genome shotgun (WGS) entry which is preliminary data.</text>
</comment>
<dbReference type="GO" id="GO:0005764">
    <property type="term" value="C:lysosome"/>
    <property type="evidence" value="ECO:0007669"/>
    <property type="project" value="TreeGrafter"/>
</dbReference>
<keyword evidence="2" id="KW-0378">Hydrolase</keyword>
<dbReference type="FunFam" id="1.20.1270.50:FF:000003">
    <property type="entry name" value="Alpha-mannosidase"/>
    <property type="match status" value="1"/>
</dbReference>
<dbReference type="PANTHER" id="PTHR11607:SF3">
    <property type="entry name" value="LYSOSOMAL ALPHA-MANNOSIDASE"/>
    <property type="match status" value="1"/>
</dbReference>
<dbReference type="Gene3D" id="2.60.40.1180">
    <property type="entry name" value="Golgi alpha-mannosidase II"/>
    <property type="match status" value="1"/>
</dbReference>
<dbReference type="InterPro" id="IPR037094">
    <property type="entry name" value="Glyco_hydro_38_cen_sf"/>
</dbReference>
<feature type="domain" description="Glycoside hydrolase family 38 central" evidence="5">
    <location>
        <begin position="5"/>
        <end position="57"/>
    </location>
</feature>
<dbReference type="GO" id="GO:0046872">
    <property type="term" value="F:metal ion binding"/>
    <property type="evidence" value="ECO:0007669"/>
    <property type="project" value="UniProtKB-KW"/>
</dbReference>
<dbReference type="OrthoDB" id="2016903at2759"/>
<protein>
    <recommendedName>
        <fullName evidence="8">Alpha-mannosidase</fullName>
    </recommendedName>
</protein>
<dbReference type="Gene3D" id="2.70.98.30">
    <property type="entry name" value="Golgi alpha-mannosidase II, domain 4"/>
    <property type="match status" value="1"/>
</dbReference>
<accession>A0A8E0RZQ1</accession>
<evidence type="ECO:0000313" key="7">
    <source>
        <dbReference type="Proteomes" id="UP000728185"/>
    </source>
</evidence>
<dbReference type="PANTHER" id="PTHR11607">
    <property type="entry name" value="ALPHA-MANNOSIDASE"/>
    <property type="match status" value="1"/>
</dbReference>
<keyword evidence="3" id="KW-1015">Disulfide bond</keyword>
<dbReference type="Gene3D" id="2.60.40.1360">
    <property type="match status" value="1"/>
</dbReference>
<keyword evidence="1" id="KW-0479">Metal-binding</keyword>
<dbReference type="Proteomes" id="UP000728185">
    <property type="component" value="Unassembled WGS sequence"/>
</dbReference>
<evidence type="ECO:0000313" key="6">
    <source>
        <dbReference type="EMBL" id="KAA0196541.1"/>
    </source>
</evidence>
<dbReference type="GO" id="GO:0006013">
    <property type="term" value="P:mannose metabolic process"/>
    <property type="evidence" value="ECO:0007669"/>
    <property type="project" value="InterPro"/>
</dbReference>
<gene>
    <name evidence="6" type="ORF">FBUS_07710</name>
</gene>
<keyword evidence="7" id="KW-1185">Reference proteome</keyword>
<dbReference type="Pfam" id="PF09261">
    <property type="entry name" value="Alpha-mann_mid"/>
    <property type="match status" value="1"/>
</dbReference>
<sequence>MGDDHQIDTLRRAMGVMQHHDAVTGTEKEHVAHDYARILSEAVTASEAIIAKSMFKLLPELNNLTKSPWPSFCNQLNLSICDVLEYRGPYSNGSGGNGVYVMLYNPTGWSLQSAWIRLPIFVPNEEPNQVDIRLELTHLGVGHRLPYQLIPISQHVRNIPERKITKNNMDLVFNAVGYGQPLVPVGFTSLYLSITEKTLPQWASNSYRTERYGSKSRCTTSSRTSGSMFYDLQVSNHGPRPVTVIANHTSGATQNIIMQMMYYYGETYGPQPSGAYVFLPKSGYVIQSFPDPEVKDYKGDCVREVHLKYNDWATLIIRLYNNQELETEWIVGPIPDQRFQFSREVIVRYQVVGDGISPSEPGEFFTDSAGRRLIRRVRNKRPDWNMNKTYSETQPVAGNYYPILSRIILKGKKQTYWTRSGKFSQEFPAMGFVVYTDRAQGGTSLSDGQVELMVHRRLVRDDGYGVGEALVENGIDNRGLVVRGTHRLRLDELIVVEADDQHVASQLARPIKVVIGQAARPPQLQDSLHWSALNAEFPPHIHLLSLIAWPLMRSNADPGEKNQILLRLEHLGSLETHNAEQIDLTYRFRGVRVTEAREVTLTADQDKEVAQARRLNWPTEIPGLSRPSWLTKTSSNVVVTLQPSTISTFILDYQPETKRGF</sequence>
<reference evidence="6" key="1">
    <citation type="submission" date="2019-05" db="EMBL/GenBank/DDBJ databases">
        <title>Annotation for the trematode Fasciolopsis buski.</title>
        <authorList>
            <person name="Choi Y.-J."/>
        </authorList>
    </citation>
    <scope>NUCLEOTIDE SEQUENCE</scope>
    <source>
        <strain evidence="6">HT</strain>
        <tissue evidence="6">Whole worm</tissue>
    </source>
</reference>
<dbReference type="InterPro" id="IPR015341">
    <property type="entry name" value="Glyco_hydro_38_cen"/>
</dbReference>
<dbReference type="SUPFAM" id="SSF88688">
    <property type="entry name" value="Families 57/38 glycoside transferase middle domain"/>
    <property type="match status" value="1"/>
</dbReference>